<comment type="caution">
    <text evidence="1">The sequence shown here is derived from an EMBL/GenBank/DDBJ whole genome shotgun (WGS) entry which is preliminary data.</text>
</comment>
<organism evidence="1 2">
    <name type="scientific">Artomyces pyxidatus</name>
    <dbReference type="NCBI Taxonomy" id="48021"/>
    <lineage>
        <taxon>Eukaryota</taxon>
        <taxon>Fungi</taxon>
        <taxon>Dikarya</taxon>
        <taxon>Basidiomycota</taxon>
        <taxon>Agaricomycotina</taxon>
        <taxon>Agaricomycetes</taxon>
        <taxon>Russulales</taxon>
        <taxon>Auriscalpiaceae</taxon>
        <taxon>Artomyces</taxon>
    </lineage>
</organism>
<reference evidence="1" key="2">
    <citation type="journal article" date="2022" name="New Phytol.">
        <title>Evolutionary transition to the ectomycorrhizal habit in the genomes of a hyperdiverse lineage of mushroom-forming fungi.</title>
        <authorList>
            <person name="Looney B."/>
            <person name="Miyauchi S."/>
            <person name="Morin E."/>
            <person name="Drula E."/>
            <person name="Courty P.E."/>
            <person name="Kohler A."/>
            <person name="Kuo A."/>
            <person name="LaButti K."/>
            <person name="Pangilinan J."/>
            <person name="Lipzen A."/>
            <person name="Riley R."/>
            <person name="Andreopoulos W."/>
            <person name="He G."/>
            <person name="Johnson J."/>
            <person name="Nolan M."/>
            <person name="Tritt A."/>
            <person name="Barry K.W."/>
            <person name="Grigoriev I.V."/>
            <person name="Nagy L.G."/>
            <person name="Hibbett D."/>
            <person name="Henrissat B."/>
            <person name="Matheny P.B."/>
            <person name="Labbe J."/>
            <person name="Martin F.M."/>
        </authorList>
    </citation>
    <scope>NUCLEOTIDE SEQUENCE</scope>
    <source>
        <strain evidence="1">HHB10654</strain>
    </source>
</reference>
<dbReference type="Proteomes" id="UP000814140">
    <property type="component" value="Unassembled WGS sequence"/>
</dbReference>
<sequence length="474" mass="51653">MFWCAPHRQTLNFPGDPSTRSRRPSACHTLAWAILGRGVWCRVILMSLGSQTLLRSGDDLALILHRQVLLSEPRLRLVLDFSRLLSDETGELSLSSAYLSYPFFVGEPMSSSAPRVRPDAVKPIPEGVPDVGQCPRIHVHPVGYDGLAPRVRWRVKHNSPAGGGAGLRCQPDLVRWAKRVQLPASVGVSRRTVLLEGVPVCDVNAISRNSKSPPGGGAGVRRQRDLPRNSLSRGGTGTRRQRDLPVGFEGLAPHARWRVKHKSPPGGGAGVRRQRDLPVPGRHSPIHLVGPEASQPHVHMCEDGFASPQIPDPTDIYATSTVVASEGWQKIECTMLRSEDRLHELNGVSASAGVRRSTRRRNKMTQLSNLVPVVSIASVCLHRLYCSTMLAFFNVADNILRALFVSSPVVLASSPIRHLSLRKAIYCLNDVSLYPREGPTQAASRDSAGLLTPFDLNCSIASGLEVARGCAKHP</sequence>
<reference evidence="1" key="1">
    <citation type="submission" date="2021-03" db="EMBL/GenBank/DDBJ databases">
        <authorList>
            <consortium name="DOE Joint Genome Institute"/>
            <person name="Ahrendt S."/>
            <person name="Looney B.P."/>
            <person name="Miyauchi S."/>
            <person name="Morin E."/>
            <person name="Drula E."/>
            <person name="Courty P.E."/>
            <person name="Chicoki N."/>
            <person name="Fauchery L."/>
            <person name="Kohler A."/>
            <person name="Kuo A."/>
            <person name="Labutti K."/>
            <person name="Pangilinan J."/>
            <person name="Lipzen A."/>
            <person name="Riley R."/>
            <person name="Andreopoulos W."/>
            <person name="He G."/>
            <person name="Johnson J."/>
            <person name="Barry K.W."/>
            <person name="Grigoriev I.V."/>
            <person name="Nagy L."/>
            <person name="Hibbett D."/>
            <person name="Henrissat B."/>
            <person name="Matheny P.B."/>
            <person name="Labbe J."/>
            <person name="Martin F."/>
        </authorList>
    </citation>
    <scope>NUCLEOTIDE SEQUENCE</scope>
    <source>
        <strain evidence="1">HHB10654</strain>
    </source>
</reference>
<accession>A0ACB8TBA0</accession>
<protein>
    <submittedName>
        <fullName evidence="1">Uncharacterized protein</fullName>
    </submittedName>
</protein>
<proteinExistence type="predicted"/>
<dbReference type="EMBL" id="MU277195">
    <property type="protein sequence ID" value="KAI0065597.1"/>
    <property type="molecule type" value="Genomic_DNA"/>
</dbReference>
<evidence type="ECO:0000313" key="2">
    <source>
        <dbReference type="Proteomes" id="UP000814140"/>
    </source>
</evidence>
<name>A0ACB8TBA0_9AGAM</name>
<evidence type="ECO:0000313" key="1">
    <source>
        <dbReference type="EMBL" id="KAI0065597.1"/>
    </source>
</evidence>
<gene>
    <name evidence="1" type="ORF">BV25DRAFT_1836365</name>
</gene>
<keyword evidence="2" id="KW-1185">Reference proteome</keyword>